<feature type="domain" description="UDP-glucose/GDP-mannose dehydrogenase C-terminal" evidence="5">
    <location>
        <begin position="316"/>
        <end position="410"/>
    </location>
</feature>
<keyword evidence="2" id="KW-0560">Oxidoreductase</keyword>
<dbReference type="SUPFAM" id="SSF48179">
    <property type="entry name" value="6-phosphogluconate dehydrogenase C-terminal domain-like"/>
    <property type="match status" value="1"/>
</dbReference>
<comment type="similarity">
    <text evidence="1 4">Belongs to the UDP-glucose/GDP-mannose dehydrogenase family.</text>
</comment>
<dbReference type="AlphaFoldDB" id="A0AAT9GIB1"/>
<dbReference type="GO" id="GO:0016628">
    <property type="term" value="F:oxidoreductase activity, acting on the CH-CH group of donors, NAD or NADP as acceptor"/>
    <property type="evidence" value="ECO:0007669"/>
    <property type="project" value="InterPro"/>
</dbReference>
<evidence type="ECO:0000256" key="1">
    <source>
        <dbReference type="ARBA" id="ARBA00006601"/>
    </source>
</evidence>
<evidence type="ECO:0000259" key="5">
    <source>
        <dbReference type="SMART" id="SM00984"/>
    </source>
</evidence>
<evidence type="ECO:0000256" key="3">
    <source>
        <dbReference type="ARBA" id="ARBA00023027"/>
    </source>
</evidence>
<dbReference type="InterPro" id="IPR001732">
    <property type="entry name" value="UDP-Glc/GDP-Man_DH_N"/>
</dbReference>
<dbReference type="Pfam" id="PF03721">
    <property type="entry name" value="UDPG_MGDP_dh_N"/>
    <property type="match status" value="1"/>
</dbReference>
<dbReference type="InterPro" id="IPR017476">
    <property type="entry name" value="UDP-Glc/GDP-Man"/>
</dbReference>
<dbReference type="SUPFAM" id="SSF52413">
    <property type="entry name" value="UDP-glucose/GDP-mannose dehydrogenase C-terminal domain"/>
    <property type="match status" value="1"/>
</dbReference>
<name>A0AAT9GIB1_9BACT</name>
<dbReference type="InterPro" id="IPR014026">
    <property type="entry name" value="UDP-Glc/GDP-Man_DH_dimer"/>
</dbReference>
<organism evidence="6">
    <name type="scientific">Sediminibacterium sp. KACHI17</name>
    <dbReference type="NCBI Taxonomy" id="1751071"/>
    <lineage>
        <taxon>Bacteria</taxon>
        <taxon>Pseudomonadati</taxon>
        <taxon>Bacteroidota</taxon>
        <taxon>Chitinophagia</taxon>
        <taxon>Chitinophagales</taxon>
        <taxon>Chitinophagaceae</taxon>
        <taxon>Sediminibacterium</taxon>
    </lineage>
</organism>
<dbReference type="Gene3D" id="3.40.50.720">
    <property type="entry name" value="NAD(P)-binding Rossmann-like Domain"/>
    <property type="match status" value="2"/>
</dbReference>
<sequence>MKEQKIAIIGLGYVGLPLALAFVEHYEVIGFDIDPKRIEELQQGIDSTGEMDSTDLKASQNLIFTNHTVAIADCSVYIVTVPTPLHADNTPDLHFLEEASALIGKVLKKNDLVIYESTVYPGCTEEICVPVLVKHSGLVYNEDFFVGYSPERINPGDRNRKIQDIVKVVSGSDVTTALTVKALYDVVIKAGTHLAPSIKVAEAAKAVENAQRDVNISFMNELVLMFDKMGINTHDVLAAAKTKWNFLPFHPGLVGGHCIGVDPYYLLHKSRVVGYEPRLIAAGRAINDQMGQFVADKMISALVRLHNGNIRGLRVLILGFTFKENCSDTRNTKVADLYYALCKAGLEVFVQDNRVPSEKHPDICFVNDGLSLQPNAVIVAVKHNEFRAIDYLSLDAQGVMIFDIQGIVPEEVVSVRW</sequence>
<accession>A0AAT9GIB1</accession>
<dbReference type="NCBIfam" id="TIGR03026">
    <property type="entry name" value="NDP-sugDHase"/>
    <property type="match status" value="1"/>
</dbReference>
<reference evidence="6" key="1">
    <citation type="submission" date="2024-02" db="EMBL/GenBank/DDBJ databases">
        <title>Sediminibacterium planktonica sp. nov. and Sediminibacterium longus sp. nov., isolated from surface lake and river water.</title>
        <authorList>
            <person name="Watanabe K."/>
            <person name="Takemine S."/>
            <person name="Ishii Y."/>
            <person name="Ogata Y."/>
            <person name="Shindo C."/>
            <person name="Suda W."/>
        </authorList>
    </citation>
    <scope>NUCLEOTIDE SEQUENCE</scope>
    <source>
        <strain evidence="6">KACHI17</strain>
    </source>
</reference>
<dbReference type="RefSeq" id="WP_353550675.1">
    <property type="nucleotide sequence ID" value="NZ_AP029612.1"/>
</dbReference>
<dbReference type="PIRSF" id="PIRSF500136">
    <property type="entry name" value="UDP_ManNAc_DH"/>
    <property type="match status" value="1"/>
</dbReference>
<keyword evidence="3" id="KW-0520">NAD</keyword>
<proteinExistence type="inferred from homology"/>
<evidence type="ECO:0000256" key="4">
    <source>
        <dbReference type="PIRNR" id="PIRNR000124"/>
    </source>
</evidence>
<dbReference type="PANTHER" id="PTHR43491:SF2">
    <property type="entry name" value="UDP-N-ACETYL-D-MANNOSAMINE DEHYDROGENASE"/>
    <property type="match status" value="1"/>
</dbReference>
<evidence type="ECO:0000256" key="2">
    <source>
        <dbReference type="ARBA" id="ARBA00023002"/>
    </source>
</evidence>
<dbReference type="InterPro" id="IPR036220">
    <property type="entry name" value="UDP-Glc/GDP-Man_DH_C_sf"/>
</dbReference>
<dbReference type="GO" id="GO:0051287">
    <property type="term" value="F:NAD binding"/>
    <property type="evidence" value="ECO:0007669"/>
    <property type="project" value="InterPro"/>
</dbReference>
<dbReference type="SUPFAM" id="SSF51735">
    <property type="entry name" value="NAD(P)-binding Rossmann-fold domains"/>
    <property type="match status" value="1"/>
</dbReference>
<dbReference type="SMART" id="SM00984">
    <property type="entry name" value="UDPG_MGDP_dh_C"/>
    <property type="match status" value="1"/>
</dbReference>
<dbReference type="InterPro" id="IPR036291">
    <property type="entry name" value="NAD(P)-bd_dom_sf"/>
</dbReference>
<dbReference type="PIRSF" id="PIRSF000124">
    <property type="entry name" value="UDPglc_GDPman_dh"/>
    <property type="match status" value="1"/>
</dbReference>
<evidence type="ECO:0000313" key="6">
    <source>
        <dbReference type="EMBL" id="BFG70394.1"/>
    </source>
</evidence>
<dbReference type="InterPro" id="IPR014027">
    <property type="entry name" value="UDP-Glc/GDP-Man_DH_C"/>
</dbReference>
<protein>
    <submittedName>
        <fullName evidence="6">Nucleotide sugar dehydrogenase</fullName>
    </submittedName>
</protein>
<dbReference type="GO" id="GO:0000271">
    <property type="term" value="P:polysaccharide biosynthetic process"/>
    <property type="evidence" value="ECO:0007669"/>
    <property type="project" value="InterPro"/>
</dbReference>
<dbReference type="EMBL" id="AP029612">
    <property type="protein sequence ID" value="BFG70394.1"/>
    <property type="molecule type" value="Genomic_DNA"/>
</dbReference>
<dbReference type="InterPro" id="IPR008927">
    <property type="entry name" value="6-PGluconate_DH-like_C_sf"/>
</dbReference>
<dbReference type="InterPro" id="IPR028359">
    <property type="entry name" value="UDP_ManNAc/GlcNAc_DH"/>
</dbReference>
<dbReference type="Pfam" id="PF00984">
    <property type="entry name" value="UDPG_MGDP_dh"/>
    <property type="match status" value="1"/>
</dbReference>
<dbReference type="Pfam" id="PF03720">
    <property type="entry name" value="UDPG_MGDP_dh_C"/>
    <property type="match status" value="1"/>
</dbReference>
<dbReference type="PANTHER" id="PTHR43491">
    <property type="entry name" value="UDP-N-ACETYL-D-MANNOSAMINE DEHYDROGENASE"/>
    <property type="match status" value="1"/>
</dbReference>
<dbReference type="GO" id="GO:0016616">
    <property type="term" value="F:oxidoreductase activity, acting on the CH-OH group of donors, NAD or NADP as acceptor"/>
    <property type="evidence" value="ECO:0007669"/>
    <property type="project" value="InterPro"/>
</dbReference>
<gene>
    <name evidence="6" type="ORF">KACHI17_12750</name>
</gene>